<sequence>MEWDSDARSIVKATHMLVSIYTDAPKRVRFKCVCVCGCACLLPRENSSVVQ</sequence>
<proteinExistence type="predicted"/>
<reference evidence="1 2" key="1">
    <citation type="submission" date="2021-07" db="EMBL/GenBank/DDBJ databases">
        <authorList>
            <consortium name="Genoscope - CEA"/>
            <person name="William W."/>
        </authorList>
    </citation>
    <scope>NUCLEOTIDE SEQUENCE [LARGE SCALE GENOMIC DNA]</scope>
</reference>
<dbReference type="Gramene" id="A10p22500.2_BraZ1">
    <property type="protein sequence ID" value="A10p22500.2_BraZ1.CDS"/>
    <property type="gene ID" value="A10g22500.2_BraZ1"/>
</dbReference>
<dbReference type="EMBL" id="LS974626">
    <property type="protein sequence ID" value="CAG7911004.1"/>
    <property type="molecule type" value="Genomic_DNA"/>
</dbReference>
<evidence type="ECO:0000313" key="2">
    <source>
        <dbReference type="Proteomes" id="UP000694005"/>
    </source>
</evidence>
<dbReference type="AlphaFoldDB" id="A0A8D9I5G7"/>
<organism evidence="1 2">
    <name type="scientific">Brassica campestris</name>
    <name type="common">Field mustard</name>
    <dbReference type="NCBI Taxonomy" id="3711"/>
    <lineage>
        <taxon>Eukaryota</taxon>
        <taxon>Viridiplantae</taxon>
        <taxon>Streptophyta</taxon>
        <taxon>Embryophyta</taxon>
        <taxon>Tracheophyta</taxon>
        <taxon>Spermatophyta</taxon>
        <taxon>Magnoliopsida</taxon>
        <taxon>eudicotyledons</taxon>
        <taxon>Gunneridae</taxon>
        <taxon>Pentapetalae</taxon>
        <taxon>rosids</taxon>
        <taxon>malvids</taxon>
        <taxon>Brassicales</taxon>
        <taxon>Brassicaceae</taxon>
        <taxon>Brassiceae</taxon>
        <taxon>Brassica</taxon>
    </lineage>
</organism>
<gene>
    <name evidence="1" type="ORF">BRAPAZ1V2_A10P22500.2</name>
</gene>
<name>A0A8D9I5G7_BRACM</name>
<accession>A0A8D9I5G7</accession>
<protein>
    <submittedName>
        <fullName evidence="1">Uncharacterized protein</fullName>
    </submittedName>
</protein>
<evidence type="ECO:0000313" key="1">
    <source>
        <dbReference type="EMBL" id="CAG7911004.1"/>
    </source>
</evidence>
<dbReference type="Proteomes" id="UP000694005">
    <property type="component" value="Chromosome A10"/>
</dbReference>